<dbReference type="GO" id="GO:0004674">
    <property type="term" value="F:protein serine/threonine kinase activity"/>
    <property type="evidence" value="ECO:0007669"/>
    <property type="project" value="UniProtKB-KW"/>
</dbReference>
<protein>
    <submittedName>
        <fullName evidence="3">ATP-binding protein</fullName>
    </submittedName>
</protein>
<evidence type="ECO:0000313" key="3">
    <source>
        <dbReference type="EMBL" id="TNM26695.1"/>
    </source>
</evidence>
<dbReference type="AlphaFoldDB" id="A0A5C4UT76"/>
<evidence type="ECO:0000256" key="1">
    <source>
        <dbReference type="ARBA" id="ARBA00022527"/>
    </source>
</evidence>
<dbReference type="RefSeq" id="WP_139648551.1">
    <property type="nucleotide sequence ID" value="NZ_BAAAZS010000154.1"/>
</dbReference>
<dbReference type="Proteomes" id="UP000311713">
    <property type="component" value="Unassembled WGS sequence"/>
</dbReference>
<keyword evidence="1" id="KW-0723">Serine/threonine-protein kinase</keyword>
<evidence type="ECO:0000259" key="2">
    <source>
        <dbReference type="Pfam" id="PF13581"/>
    </source>
</evidence>
<evidence type="ECO:0000313" key="4">
    <source>
        <dbReference type="Proteomes" id="UP000311713"/>
    </source>
</evidence>
<comment type="caution">
    <text evidence="3">The sequence shown here is derived from an EMBL/GenBank/DDBJ whole genome shotgun (WGS) entry which is preliminary data.</text>
</comment>
<dbReference type="OrthoDB" id="3871793at2"/>
<organism evidence="3 4">
    <name type="scientific">Streptomyces sedi</name>
    <dbReference type="NCBI Taxonomy" id="555059"/>
    <lineage>
        <taxon>Bacteria</taxon>
        <taxon>Bacillati</taxon>
        <taxon>Actinomycetota</taxon>
        <taxon>Actinomycetes</taxon>
        <taxon>Kitasatosporales</taxon>
        <taxon>Streptomycetaceae</taxon>
        <taxon>Streptomyces</taxon>
    </lineage>
</organism>
<keyword evidence="3" id="KW-0067">ATP-binding</keyword>
<dbReference type="SUPFAM" id="SSF55874">
    <property type="entry name" value="ATPase domain of HSP90 chaperone/DNA topoisomerase II/histidine kinase"/>
    <property type="match status" value="1"/>
</dbReference>
<dbReference type="GO" id="GO:0005524">
    <property type="term" value="F:ATP binding"/>
    <property type="evidence" value="ECO:0007669"/>
    <property type="project" value="UniProtKB-KW"/>
</dbReference>
<dbReference type="InterPro" id="IPR003594">
    <property type="entry name" value="HATPase_dom"/>
</dbReference>
<dbReference type="EMBL" id="VDGT01000021">
    <property type="protein sequence ID" value="TNM26695.1"/>
    <property type="molecule type" value="Genomic_DNA"/>
</dbReference>
<accession>A0A5C4UT76</accession>
<reference evidence="3 4" key="1">
    <citation type="submission" date="2019-06" db="EMBL/GenBank/DDBJ databases">
        <title>Draft genome of Streptomyces sedi sp. JCM16909.</title>
        <authorList>
            <person name="Klykleung N."/>
            <person name="Tanasupawat S."/>
            <person name="Kudo T."/>
            <person name="Yuki M."/>
            <person name="Ohkuma M."/>
        </authorList>
    </citation>
    <scope>NUCLEOTIDE SEQUENCE [LARGE SCALE GENOMIC DNA]</scope>
    <source>
        <strain evidence="3 4">JCM 16909</strain>
    </source>
</reference>
<dbReference type="InterPro" id="IPR050267">
    <property type="entry name" value="Anti-sigma-factor_SerPK"/>
</dbReference>
<keyword evidence="3" id="KW-0547">Nucleotide-binding</keyword>
<dbReference type="Gene3D" id="3.30.565.10">
    <property type="entry name" value="Histidine kinase-like ATPase, C-terminal domain"/>
    <property type="match status" value="1"/>
</dbReference>
<keyword evidence="1" id="KW-0808">Transferase</keyword>
<feature type="domain" description="Histidine kinase/HSP90-like ATPase" evidence="2">
    <location>
        <begin position="9"/>
        <end position="120"/>
    </location>
</feature>
<sequence length="132" mass="13852">MPTYRRTFSGHPEEVSRARHWTREILNEAPCRDDAALVVSELSANAITHTASAHSTFTLTIERTAEAVAVSVTDHGGAASRPQVTHAPESSTGGRGLVLVTACATVVRITGDETGHTVTAELPLNAALPAPC</sequence>
<keyword evidence="4" id="KW-1185">Reference proteome</keyword>
<keyword evidence="1" id="KW-0418">Kinase</keyword>
<dbReference type="Pfam" id="PF13581">
    <property type="entry name" value="HATPase_c_2"/>
    <property type="match status" value="1"/>
</dbReference>
<name>A0A5C4UT76_9ACTN</name>
<gene>
    <name evidence="3" type="ORF">FH715_23390</name>
</gene>
<dbReference type="PANTHER" id="PTHR35526:SF3">
    <property type="entry name" value="ANTI-SIGMA-F FACTOR RSBW"/>
    <property type="match status" value="1"/>
</dbReference>
<proteinExistence type="predicted"/>
<dbReference type="InterPro" id="IPR036890">
    <property type="entry name" value="HATPase_C_sf"/>
</dbReference>
<dbReference type="CDD" id="cd16936">
    <property type="entry name" value="HATPase_RsbW-like"/>
    <property type="match status" value="1"/>
</dbReference>
<dbReference type="PANTHER" id="PTHR35526">
    <property type="entry name" value="ANTI-SIGMA-F FACTOR RSBW-RELATED"/>
    <property type="match status" value="1"/>
</dbReference>